<feature type="compositionally biased region" description="Low complexity" evidence="1">
    <location>
        <begin position="326"/>
        <end position="340"/>
    </location>
</feature>
<name>F0WDZ4_9STRA</name>
<feature type="region of interest" description="Disordered" evidence="1">
    <location>
        <begin position="323"/>
        <end position="343"/>
    </location>
</feature>
<reference evidence="3" key="2">
    <citation type="submission" date="2011-02" db="EMBL/GenBank/DDBJ databases">
        <authorList>
            <person name="MacLean D."/>
        </authorList>
    </citation>
    <scope>NUCLEOTIDE SEQUENCE</scope>
</reference>
<dbReference type="AlphaFoldDB" id="F0WDZ4"/>
<proteinExistence type="predicted"/>
<sequence>MSTGNLGIKVLELTSSGSRRQSLAVQIGIDDRILSSGMADSLPSSTLLNFDVTDLNQIVTIHVINEKEEVLGSSKHTVNELLLIQFSPKVIEVETSDPSGVVTIQFEANWTSKTRTQKYAGEPAARIQGEMAAALMGDPKTAMALHYPHRPFFARVSYYYDITKRLYAYTTSFPLISYVARVNESIANTIVLQVTRKSLYDIDEKSIVPRLERLDDKVDQAISAMITKVLKGELYIIKKKDDAVHVLSHSAKRATSSVSGAVGVGVDAVSAVHSMTMRSIKYVTYGAYSGVRNSAVYMISHIPFVEFFSFPPQINLSTESTMPAVTTNEQPQQTSPSQSERLYSNHKRVGSTRLCGFPDCSKTAKPGGFCISHGGGKKCGIDECTTSVVSRGFCVAHGGGKRCQSNGCAKSAQTGGYCWIHGGGKKCGYQGCTKRAQSGGACISHEHRTLDSTRYQWVEKVTFNIRNPASYF</sequence>
<gene>
    <name evidence="3" type="primary">AlNc14C71G4861</name>
    <name evidence="3" type="ORF">ALNC14_055650</name>
</gene>
<dbReference type="HOGENOM" id="CLU_579263_0_0_1"/>
<accession>F0WDZ4</accession>
<evidence type="ECO:0000256" key="1">
    <source>
        <dbReference type="SAM" id="MobiDB-lite"/>
    </source>
</evidence>
<evidence type="ECO:0000259" key="2">
    <source>
        <dbReference type="Pfam" id="PF24906"/>
    </source>
</evidence>
<feature type="domain" description="WRKY19-like zinc finger" evidence="2">
    <location>
        <begin position="376"/>
        <end position="399"/>
    </location>
</feature>
<dbReference type="EMBL" id="FR824116">
    <property type="protein sequence ID" value="CCA19422.1"/>
    <property type="molecule type" value="Genomic_DNA"/>
</dbReference>
<organism evidence="3">
    <name type="scientific">Albugo laibachii Nc14</name>
    <dbReference type="NCBI Taxonomy" id="890382"/>
    <lineage>
        <taxon>Eukaryota</taxon>
        <taxon>Sar</taxon>
        <taxon>Stramenopiles</taxon>
        <taxon>Oomycota</taxon>
        <taxon>Peronosporomycetes</taxon>
        <taxon>Albuginales</taxon>
        <taxon>Albuginaceae</taxon>
        <taxon>Albugo</taxon>
    </lineage>
</organism>
<reference evidence="3" key="1">
    <citation type="journal article" date="2011" name="PLoS Biol.">
        <title>Gene gain and loss during evolution of obligate parasitism in the white rust pathogen of Arabidopsis thaliana.</title>
        <authorList>
            <person name="Kemen E."/>
            <person name="Gardiner A."/>
            <person name="Schultz-Larsen T."/>
            <person name="Kemen A.C."/>
            <person name="Balmuth A.L."/>
            <person name="Robert-Seilaniantz A."/>
            <person name="Bailey K."/>
            <person name="Holub E."/>
            <person name="Studholme D.J."/>
            <person name="Maclean D."/>
            <person name="Jones J.D."/>
        </authorList>
    </citation>
    <scope>NUCLEOTIDE SEQUENCE</scope>
</reference>
<dbReference type="Pfam" id="PF24906">
    <property type="entry name" value="Zf_WRKY19"/>
    <property type="match status" value="3"/>
</dbReference>
<feature type="domain" description="WRKY19-like zinc finger" evidence="2">
    <location>
        <begin position="353"/>
        <end position="375"/>
    </location>
</feature>
<protein>
    <submittedName>
        <fullName evidence="3">Uncharacterized protein AlNc14C71G4861</fullName>
    </submittedName>
</protein>
<dbReference type="PANTHER" id="PTHR31827">
    <property type="entry name" value="EMB|CAB89363.1"/>
    <property type="match status" value="1"/>
</dbReference>
<evidence type="ECO:0000313" key="3">
    <source>
        <dbReference type="EMBL" id="CCA19422.1"/>
    </source>
</evidence>
<dbReference type="PANTHER" id="PTHR31827:SF1">
    <property type="entry name" value="EMB|CAB89363.1"/>
    <property type="match status" value="1"/>
</dbReference>
<dbReference type="InterPro" id="IPR056866">
    <property type="entry name" value="Znf_WRKY19"/>
</dbReference>
<feature type="domain" description="WRKY19-like zinc finger" evidence="2">
    <location>
        <begin position="400"/>
        <end position="423"/>
    </location>
</feature>